<dbReference type="InterPro" id="IPR029787">
    <property type="entry name" value="Nucleotide_cyclase"/>
</dbReference>
<feature type="transmembrane region" description="Helical" evidence="1">
    <location>
        <begin position="123"/>
        <end position="145"/>
    </location>
</feature>
<dbReference type="GO" id="GO:0035556">
    <property type="term" value="P:intracellular signal transduction"/>
    <property type="evidence" value="ECO:0007669"/>
    <property type="project" value="InterPro"/>
</dbReference>
<dbReference type="Pfam" id="PF00211">
    <property type="entry name" value="Guanylate_cyc"/>
    <property type="match status" value="1"/>
</dbReference>
<gene>
    <name evidence="3" type="ORF">SAMN05444169_4352</name>
</gene>
<protein>
    <submittedName>
        <fullName evidence="3">Adenylate cyclase, class 3</fullName>
    </submittedName>
</protein>
<dbReference type="CDD" id="cd07302">
    <property type="entry name" value="CHD"/>
    <property type="match status" value="1"/>
</dbReference>
<name>A0A1M5N0K5_9BRAD</name>
<feature type="transmembrane region" description="Helical" evidence="1">
    <location>
        <begin position="42"/>
        <end position="65"/>
    </location>
</feature>
<feature type="domain" description="Guanylate cyclase" evidence="2">
    <location>
        <begin position="161"/>
        <end position="290"/>
    </location>
</feature>
<dbReference type="GO" id="GO:0009190">
    <property type="term" value="P:cyclic nucleotide biosynthetic process"/>
    <property type="evidence" value="ECO:0007669"/>
    <property type="project" value="InterPro"/>
</dbReference>
<dbReference type="EMBL" id="LT670818">
    <property type="protein sequence ID" value="SHG83100.1"/>
    <property type="molecule type" value="Genomic_DNA"/>
</dbReference>
<keyword evidence="1" id="KW-0472">Membrane</keyword>
<proteinExistence type="predicted"/>
<dbReference type="InterPro" id="IPR050697">
    <property type="entry name" value="Adenylyl/Guanylyl_Cyclase_3/4"/>
</dbReference>
<dbReference type="AlphaFoldDB" id="A0A1M5N0K5"/>
<evidence type="ECO:0000259" key="2">
    <source>
        <dbReference type="PROSITE" id="PS50125"/>
    </source>
</evidence>
<dbReference type="PANTHER" id="PTHR43081">
    <property type="entry name" value="ADENYLATE CYCLASE, TERMINAL-DIFFERENTIATION SPECIFIC-RELATED"/>
    <property type="match status" value="1"/>
</dbReference>
<accession>A0A1M5N0K5</accession>
<dbReference type="PANTHER" id="PTHR43081:SF1">
    <property type="entry name" value="ADENYLATE CYCLASE, TERMINAL-DIFFERENTIATION SPECIFIC"/>
    <property type="match status" value="1"/>
</dbReference>
<dbReference type="OrthoDB" id="9768499at2"/>
<sequence>MVVDERIRLLFPRILGFVVIGAAIGAGYGYETSIAAAAGLRGLTRGALTGVLIGAAVSSLGAFVLQAPGTRLARASFMVTVAVRSLVYLVVFLAAIAVGQLLVPNHPPARPVSISRDDVLFCFGATFVVSFLFEVNSLLGQNVLLSFMTGRYHRPQVEQRVFLIMDMKNSTEAAERLGEVDFHRLLNRLVTDLTGPIVLRDGQIHKFVGDELIATWPLARGLKDATCVRACFAALARLAAHGADYEREFGTTAQVRASLHCGPVVVGEMGSVKKEIALLGDTLNTAARLVDVCRERGESVIASADLLDRLVLPPGVAARSLGLIRLRGKGQAIGLCALAQGDA</sequence>
<feature type="transmembrane region" description="Helical" evidence="1">
    <location>
        <begin position="77"/>
        <end position="103"/>
    </location>
</feature>
<evidence type="ECO:0000256" key="1">
    <source>
        <dbReference type="SAM" id="Phobius"/>
    </source>
</evidence>
<dbReference type="SUPFAM" id="SSF55073">
    <property type="entry name" value="Nucleotide cyclase"/>
    <property type="match status" value="1"/>
</dbReference>
<dbReference type="RefSeq" id="WP_079567697.1">
    <property type="nucleotide sequence ID" value="NZ_LT670818.1"/>
</dbReference>
<organism evidence="3 4">
    <name type="scientific">Bradyrhizobium erythrophlei</name>
    <dbReference type="NCBI Taxonomy" id="1437360"/>
    <lineage>
        <taxon>Bacteria</taxon>
        <taxon>Pseudomonadati</taxon>
        <taxon>Pseudomonadota</taxon>
        <taxon>Alphaproteobacteria</taxon>
        <taxon>Hyphomicrobiales</taxon>
        <taxon>Nitrobacteraceae</taxon>
        <taxon>Bradyrhizobium</taxon>
    </lineage>
</organism>
<dbReference type="Gene3D" id="3.30.70.1230">
    <property type="entry name" value="Nucleotide cyclase"/>
    <property type="match status" value="1"/>
</dbReference>
<keyword evidence="1" id="KW-1133">Transmembrane helix</keyword>
<feature type="transmembrane region" description="Helical" evidence="1">
    <location>
        <begin position="12"/>
        <end position="30"/>
    </location>
</feature>
<dbReference type="GO" id="GO:0004016">
    <property type="term" value="F:adenylate cyclase activity"/>
    <property type="evidence" value="ECO:0007669"/>
    <property type="project" value="UniProtKB-ARBA"/>
</dbReference>
<evidence type="ECO:0000313" key="3">
    <source>
        <dbReference type="EMBL" id="SHG83100.1"/>
    </source>
</evidence>
<evidence type="ECO:0000313" key="4">
    <source>
        <dbReference type="Proteomes" id="UP000190675"/>
    </source>
</evidence>
<dbReference type="InterPro" id="IPR001054">
    <property type="entry name" value="A/G_cyclase"/>
</dbReference>
<dbReference type="Proteomes" id="UP000190675">
    <property type="component" value="Chromosome I"/>
</dbReference>
<keyword evidence="1" id="KW-0812">Transmembrane</keyword>
<reference evidence="3 4" key="1">
    <citation type="submission" date="2016-11" db="EMBL/GenBank/DDBJ databases">
        <authorList>
            <person name="Jaros S."/>
            <person name="Januszkiewicz K."/>
            <person name="Wedrychowicz H."/>
        </authorList>
    </citation>
    <scope>NUCLEOTIDE SEQUENCE [LARGE SCALE GENOMIC DNA]</scope>
    <source>
        <strain evidence="3 4">GAS242</strain>
    </source>
</reference>
<dbReference type="PROSITE" id="PS50125">
    <property type="entry name" value="GUANYLATE_CYCLASE_2"/>
    <property type="match status" value="1"/>
</dbReference>